<evidence type="ECO:0000313" key="1">
    <source>
        <dbReference type="EMBL" id="EUB65026.1"/>
    </source>
</evidence>
<reference evidence="1 2" key="1">
    <citation type="journal article" date="2013" name="Nat. Genet.">
        <title>The genome of the hydatid tapeworm Echinococcus granulosus.</title>
        <authorList>
            <person name="Zheng H."/>
            <person name="Zhang W."/>
            <person name="Zhang L."/>
            <person name="Zhang Z."/>
            <person name="Li J."/>
            <person name="Lu G."/>
            <person name="Zhu Y."/>
            <person name="Wang Y."/>
            <person name="Huang Y."/>
            <person name="Liu J."/>
            <person name="Kang H."/>
            <person name="Chen J."/>
            <person name="Wang L."/>
            <person name="Chen A."/>
            <person name="Yu S."/>
            <person name="Gao Z."/>
            <person name="Jin L."/>
            <person name="Gu W."/>
            <person name="Wang Z."/>
            <person name="Zhao L."/>
            <person name="Shi B."/>
            <person name="Wen H."/>
            <person name="Lin R."/>
            <person name="Jones M.K."/>
            <person name="Brejova B."/>
            <person name="Vinar T."/>
            <person name="Zhao G."/>
            <person name="McManus D.P."/>
            <person name="Chen Z."/>
            <person name="Zhou Y."/>
            <person name="Wang S."/>
        </authorList>
    </citation>
    <scope>NUCLEOTIDE SEQUENCE [LARGE SCALE GENOMIC DNA]</scope>
</reference>
<organism evidence="1 2">
    <name type="scientific">Echinococcus granulosus</name>
    <name type="common">Hydatid tapeworm</name>
    <dbReference type="NCBI Taxonomy" id="6210"/>
    <lineage>
        <taxon>Eukaryota</taxon>
        <taxon>Metazoa</taxon>
        <taxon>Spiralia</taxon>
        <taxon>Lophotrochozoa</taxon>
        <taxon>Platyhelminthes</taxon>
        <taxon>Cestoda</taxon>
        <taxon>Eucestoda</taxon>
        <taxon>Cyclophyllidea</taxon>
        <taxon>Taeniidae</taxon>
        <taxon>Echinococcus</taxon>
        <taxon>Echinococcus granulosus group</taxon>
    </lineage>
</organism>
<comment type="caution">
    <text evidence="1">The sequence shown here is derived from an EMBL/GenBank/DDBJ whole genome shotgun (WGS) entry which is preliminary data.</text>
</comment>
<keyword evidence="2" id="KW-1185">Reference proteome</keyword>
<dbReference type="CTD" id="36336010"/>
<dbReference type="EMBL" id="APAU02000001">
    <property type="protein sequence ID" value="EUB65026.1"/>
    <property type="molecule type" value="Genomic_DNA"/>
</dbReference>
<name>W6UWL0_ECHGR</name>
<dbReference type="AlphaFoldDB" id="W6UWL0"/>
<protein>
    <submittedName>
        <fullName evidence="1">Uncharacterized protein</fullName>
    </submittedName>
</protein>
<dbReference type="RefSeq" id="XP_024356222.1">
    <property type="nucleotide sequence ID" value="XM_024489544.1"/>
</dbReference>
<dbReference type="GeneID" id="36336010"/>
<sequence>MFSIRNYIFHLQSFKVVVKRVTKNTFTYLNLTKFSWICKPILIPNAFNRPESKFAATIYTLSIIIRKNFHLALFNHTLLYKLDYLQVFLDELSRVASVYHHLLSIIHQLVTCRLNPISRQRGWTKSVKIRTHLTLLQITANKVTFLRQVKSRFTIWHIIATGKANNLLNLIKRNSRVRSLLLIFTECNVAFLTS</sequence>
<dbReference type="Proteomes" id="UP000019149">
    <property type="component" value="Unassembled WGS sequence"/>
</dbReference>
<accession>W6UWL0</accession>
<gene>
    <name evidence="1" type="ORF">EGR_00295</name>
</gene>
<dbReference type="KEGG" id="egl:EGR_00295"/>
<evidence type="ECO:0000313" key="2">
    <source>
        <dbReference type="Proteomes" id="UP000019149"/>
    </source>
</evidence>
<proteinExistence type="predicted"/>